<dbReference type="PROSITE" id="PS51379">
    <property type="entry name" value="4FE4S_FER_2"/>
    <property type="match status" value="2"/>
</dbReference>
<dbReference type="KEGG" id="cle:Clole_2711"/>
<evidence type="ECO:0000256" key="2">
    <source>
        <dbReference type="ARBA" id="ARBA00023004"/>
    </source>
</evidence>
<name>F2JJB8_CELLD</name>
<dbReference type="Pfam" id="PF13187">
    <property type="entry name" value="Fer4_9"/>
    <property type="match status" value="1"/>
</dbReference>
<feature type="domain" description="4Fe-4S ferredoxin-type" evidence="5">
    <location>
        <begin position="186"/>
        <end position="215"/>
    </location>
</feature>
<dbReference type="InterPro" id="IPR026816">
    <property type="entry name" value="Flavodoxin_dom"/>
</dbReference>
<dbReference type="Pfam" id="PF12724">
    <property type="entry name" value="Flavodoxin_5"/>
    <property type="match status" value="1"/>
</dbReference>
<accession>F2JJB8</accession>
<keyword evidence="1" id="KW-0479">Metal-binding</keyword>
<evidence type="ECO:0000259" key="5">
    <source>
        <dbReference type="PROSITE" id="PS51379"/>
    </source>
</evidence>
<evidence type="ECO:0000313" key="6">
    <source>
        <dbReference type="EMBL" id="ADZ84411.1"/>
    </source>
</evidence>
<dbReference type="EMBL" id="CP002582">
    <property type="protein sequence ID" value="ADZ84411.1"/>
    <property type="molecule type" value="Genomic_DNA"/>
</dbReference>
<dbReference type="NCBIfam" id="NF038196">
    <property type="entry name" value="ferrodoxin_EFR1"/>
    <property type="match status" value="1"/>
</dbReference>
<dbReference type="InterPro" id="IPR047964">
    <property type="entry name" value="EFR1-like"/>
</dbReference>
<evidence type="ECO:0000256" key="1">
    <source>
        <dbReference type="ARBA" id="ARBA00022723"/>
    </source>
</evidence>
<gene>
    <name evidence="6" type="ordered locus">Clole_2711</name>
</gene>
<keyword evidence="2" id="KW-0408">Iron</keyword>
<reference evidence="6 7" key="1">
    <citation type="journal article" date="2011" name="J. Bacteriol.">
        <title>Complete genome sequence of the cellulose-degrading bacterium Cellulosilyticum lentocellum.</title>
        <authorList>
            <consortium name="US DOE Joint Genome Institute"/>
            <person name="Miller D.A."/>
            <person name="Suen G."/>
            <person name="Bruce D."/>
            <person name="Copeland A."/>
            <person name="Cheng J.F."/>
            <person name="Detter C."/>
            <person name="Goodwin L.A."/>
            <person name="Han C.S."/>
            <person name="Hauser L.J."/>
            <person name="Land M.L."/>
            <person name="Lapidus A."/>
            <person name="Lucas S."/>
            <person name="Meincke L."/>
            <person name="Pitluck S."/>
            <person name="Tapia R."/>
            <person name="Teshima H."/>
            <person name="Woyke T."/>
            <person name="Fox B.G."/>
            <person name="Angert E.R."/>
            <person name="Currie C.R."/>
        </authorList>
    </citation>
    <scope>NUCLEOTIDE SEQUENCE [LARGE SCALE GENOMIC DNA]</scope>
    <source>
        <strain evidence="7">ATCC 49066 / DSM 5427 / NCIMB 11756 / RHM5</strain>
    </source>
</reference>
<feature type="domain" description="4Fe-4S ferredoxin-type" evidence="5">
    <location>
        <begin position="220"/>
        <end position="243"/>
    </location>
</feature>
<proteinExistence type="predicted"/>
<keyword evidence="7" id="KW-1185">Reference proteome</keyword>
<dbReference type="SUPFAM" id="SSF54862">
    <property type="entry name" value="4Fe-4S ferredoxins"/>
    <property type="match status" value="1"/>
</dbReference>
<keyword evidence="4" id="KW-1133">Transmembrane helix</keyword>
<evidence type="ECO:0000313" key="7">
    <source>
        <dbReference type="Proteomes" id="UP000008467"/>
    </source>
</evidence>
<keyword evidence="4" id="KW-0472">Membrane</keyword>
<dbReference type="Gene3D" id="3.40.50.360">
    <property type="match status" value="1"/>
</dbReference>
<dbReference type="STRING" id="642492.Clole_2711"/>
<dbReference type="AlphaFoldDB" id="F2JJB8"/>
<dbReference type="SUPFAM" id="SSF52218">
    <property type="entry name" value="Flavoproteins"/>
    <property type="match status" value="1"/>
</dbReference>
<dbReference type="InterPro" id="IPR017900">
    <property type="entry name" value="4Fe4S_Fe_S_CS"/>
</dbReference>
<protein>
    <submittedName>
        <fullName evidence="6">4Fe-4S ferredoxin iron-sulfur binding domain-containing protein</fullName>
    </submittedName>
</protein>
<dbReference type="HOGENOM" id="CLU_068049_0_0_9"/>
<dbReference type="GO" id="GO:0051536">
    <property type="term" value="F:iron-sulfur cluster binding"/>
    <property type="evidence" value="ECO:0007669"/>
    <property type="project" value="UniProtKB-KW"/>
</dbReference>
<dbReference type="GO" id="GO:0046872">
    <property type="term" value="F:metal ion binding"/>
    <property type="evidence" value="ECO:0007669"/>
    <property type="project" value="UniProtKB-KW"/>
</dbReference>
<sequence length="287" mass="33587">MKGNIKSYGVFYYSGTGNSYLVARGISQQLDSNNIYNLLEYKGEYLAYQRIIIVFPVHMYGIPPVVLAFINKIETNNKVKVYAVCTCGGVPGEALWQVKKILKQRQMQLAGGYLVMMPRTYIAEFKVQDERKQEQLLKHMEKKVLQIVKEIKEDRENRFEIKEPGFGRVMYRLVYSKAMKDLSNKDSNFWTSSRCISCKKCTHICPNHNIKYEEGKIVWQHNCLMCFRCIHECPKEAIEYGKYTVGRKRYRNLILKDTQWYKQSGVEEIGNIENSSSDKRAKYEKNT</sequence>
<dbReference type="PROSITE" id="PS00198">
    <property type="entry name" value="4FE4S_FER_1"/>
    <property type="match status" value="2"/>
</dbReference>
<feature type="transmembrane region" description="Helical" evidence="4">
    <location>
        <begin position="47"/>
        <end position="70"/>
    </location>
</feature>
<dbReference type="InterPro" id="IPR029039">
    <property type="entry name" value="Flavoprotein-like_sf"/>
</dbReference>
<dbReference type="RefSeq" id="WP_013657704.1">
    <property type="nucleotide sequence ID" value="NC_015275.1"/>
</dbReference>
<evidence type="ECO:0000256" key="4">
    <source>
        <dbReference type="SAM" id="Phobius"/>
    </source>
</evidence>
<dbReference type="Proteomes" id="UP000008467">
    <property type="component" value="Chromosome"/>
</dbReference>
<dbReference type="Gene3D" id="3.30.70.20">
    <property type="match status" value="1"/>
</dbReference>
<organism evidence="6 7">
    <name type="scientific">Cellulosilyticum lentocellum (strain ATCC 49066 / DSM 5427 / NCIMB 11756 / RHM5)</name>
    <name type="common">Clostridium lentocellum</name>
    <dbReference type="NCBI Taxonomy" id="642492"/>
    <lineage>
        <taxon>Bacteria</taxon>
        <taxon>Bacillati</taxon>
        <taxon>Bacillota</taxon>
        <taxon>Clostridia</taxon>
        <taxon>Lachnospirales</taxon>
        <taxon>Cellulosilyticaceae</taxon>
        <taxon>Cellulosilyticum</taxon>
    </lineage>
</organism>
<dbReference type="eggNOG" id="COG1145">
    <property type="taxonomic scope" value="Bacteria"/>
</dbReference>
<keyword evidence="4" id="KW-0812">Transmembrane</keyword>
<evidence type="ECO:0000256" key="3">
    <source>
        <dbReference type="ARBA" id="ARBA00023014"/>
    </source>
</evidence>
<dbReference type="InterPro" id="IPR017896">
    <property type="entry name" value="4Fe4S_Fe-S-bd"/>
</dbReference>
<keyword evidence="3" id="KW-0411">Iron-sulfur</keyword>